<dbReference type="EMBL" id="FUYL01000006">
    <property type="protein sequence ID" value="SKB58960.1"/>
    <property type="molecule type" value="Genomic_DNA"/>
</dbReference>
<dbReference type="STRING" id="561365.SAMN05660866_02306"/>
<organism evidence="1 2">
    <name type="scientific">Maribacter arcticus</name>
    <dbReference type="NCBI Taxonomy" id="561365"/>
    <lineage>
        <taxon>Bacteria</taxon>
        <taxon>Pseudomonadati</taxon>
        <taxon>Bacteroidota</taxon>
        <taxon>Flavobacteriia</taxon>
        <taxon>Flavobacteriales</taxon>
        <taxon>Flavobacteriaceae</taxon>
        <taxon>Maribacter</taxon>
    </lineage>
</organism>
<keyword evidence="2" id="KW-1185">Reference proteome</keyword>
<dbReference type="AlphaFoldDB" id="A0A1T5CIJ3"/>
<evidence type="ECO:0008006" key="3">
    <source>
        <dbReference type="Google" id="ProtNLM"/>
    </source>
</evidence>
<accession>A0A1T5CIJ3</accession>
<proteinExistence type="predicted"/>
<dbReference type="OrthoDB" id="9803653at2"/>
<gene>
    <name evidence="1" type="ORF">SAMN05660866_02306</name>
</gene>
<dbReference type="Proteomes" id="UP000190339">
    <property type="component" value="Unassembled WGS sequence"/>
</dbReference>
<evidence type="ECO:0000313" key="2">
    <source>
        <dbReference type="Proteomes" id="UP000190339"/>
    </source>
</evidence>
<dbReference type="InterPro" id="IPR014094">
    <property type="entry name" value="LpoB"/>
</dbReference>
<dbReference type="RefSeq" id="WP_079512751.1">
    <property type="nucleotide sequence ID" value="NZ_FUYL01000006.1"/>
</dbReference>
<dbReference type="Gene3D" id="3.40.50.10610">
    <property type="entry name" value="ABC-type transport auxiliary lipoprotein component"/>
    <property type="match status" value="1"/>
</dbReference>
<protein>
    <recommendedName>
        <fullName evidence="3">Penicillin-binding protein activator LpoB</fullName>
    </recommendedName>
</protein>
<reference evidence="2" key="1">
    <citation type="submission" date="2017-02" db="EMBL/GenBank/DDBJ databases">
        <authorList>
            <person name="Varghese N."/>
            <person name="Submissions S."/>
        </authorList>
    </citation>
    <scope>NUCLEOTIDE SEQUENCE [LARGE SCALE GENOMIC DNA]</scope>
    <source>
        <strain evidence="2">DSM 23546</strain>
    </source>
</reference>
<dbReference type="Pfam" id="PF13036">
    <property type="entry name" value="LpoB"/>
    <property type="match status" value="1"/>
</dbReference>
<evidence type="ECO:0000313" key="1">
    <source>
        <dbReference type="EMBL" id="SKB58960.1"/>
    </source>
</evidence>
<sequence length="196" mass="21977">MKKSIVIMAFCIGGLLIGNGCAQKVTRIGESQQVDLSGRWNDTDSRLVSEEMVKDGLARTWLLDFVEAQGKKPVVIVGIIKNKTSEHISSETFINDIEREFINSGKVKLAQGGEAREDLRQERGDQQDFASLDTAKKWGLEKGADFMLQGYLNSITDSNNREKAMFYQVDLVLTDLESNEKVWIGSKKIKKAEFNP</sequence>
<name>A0A1T5CIJ3_9FLAO</name>